<feature type="region of interest" description="Disordered" evidence="1">
    <location>
        <begin position="66"/>
        <end position="93"/>
    </location>
</feature>
<reference evidence="2 3" key="1">
    <citation type="submission" date="2024-02" db="EMBL/GenBank/DDBJ databases">
        <authorList>
            <person name="Chen Y."/>
            <person name="Shah S."/>
            <person name="Dougan E. K."/>
            <person name="Thang M."/>
            <person name="Chan C."/>
        </authorList>
    </citation>
    <scope>NUCLEOTIDE SEQUENCE [LARGE SCALE GENOMIC DNA]</scope>
</reference>
<feature type="region of interest" description="Disordered" evidence="1">
    <location>
        <begin position="1"/>
        <end position="40"/>
    </location>
</feature>
<name>A0ABP0SDT6_9DINO</name>
<gene>
    <name evidence="2" type="ORF">CCMP2556_LOCUS51375</name>
</gene>
<protein>
    <submittedName>
        <fullName evidence="2">Uncharacterized protein</fullName>
    </submittedName>
</protein>
<proteinExistence type="predicted"/>
<sequence length="210" mass="24558">MRDTTEEVNRLEREKQELQEEAQKAEQKYQEEVKLHASDAKELGSAHERLTELDRSCLQLKHQVKDLERETGRAREERKEELSSVRKRMEPQAERHAEFLSEENSRYRDQIVALSRSPGEESQQVLAEMKKAREIGELERRRLELQKTQVEEDVRALRAENQSLREQLANQQSFLERWQEIGLVEVLDLGTRNAGKSAYETCSLLTPIGC</sequence>
<keyword evidence="3" id="KW-1185">Reference proteome</keyword>
<organism evidence="2 3">
    <name type="scientific">Durusdinium trenchii</name>
    <dbReference type="NCBI Taxonomy" id="1381693"/>
    <lineage>
        <taxon>Eukaryota</taxon>
        <taxon>Sar</taxon>
        <taxon>Alveolata</taxon>
        <taxon>Dinophyceae</taxon>
        <taxon>Suessiales</taxon>
        <taxon>Symbiodiniaceae</taxon>
        <taxon>Durusdinium</taxon>
    </lineage>
</organism>
<evidence type="ECO:0000313" key="2">
    <source>
        <dbReference type="EMBL" id="CAK9110543.1"/>
    </source>
</evidence>
<evidence type="ECO:0000256" key="1">
    <source>
        <dbReference type="SAM" id="MobiDB-lite"/>
    </source>
</evidence>
<evidence type="ECO:0000313" key="3">
    <source>
        <dbReference type="Proteomes" id="UP001642484"/>
    </source>
</evidence>
<accession>A0ABP0SDT6</accession>
<dbReference type="EMBL" id="CAXAMN010027406">
    <property type="protein sequence ID" value="CAK9110543.1"/>
    <property type="molecule type" value="Genomic_DNA"/>
</dbReference>
<comment type="caution">
    <text evidence="2">The sequence shown here is derived from an EMBL/GenBank/DDBJ whole genome shotgun (WGS) entry which is preliminary data.</text>
</comment>
<dbReference type="Proteomes" id="UP001642484">
    <property type="component" value="Unassembled WGS sequence"/>
</dbReference>